<reference evidence="1 2" key="1">
    <citation type="submission" date="2014-10" db="EMBL/GenBank/DDBJ databases">
        <title>Kaistella jeonii genome.</title>
        <authorList>
            <person name="Clayton J.T."/>
            <person name="Newman J.D."/>
        </authorList>
    </citation>
    <scope>NUCLEOTIDE SEQUENCE [LARGE SCALE GENOMIC DNA]</scope>
    <source>
        <strain evidence="1 2">DSM 17048</strain>
    </source>
</reference>
<sequence>MIRILIFSITCFLLLSGCKSKNNDQEMKNDVSNYFMSIKKGDTAETKKLFSENGQDNSGIVPANIFFIKSNYKRIKPDSIIKSMKIEDSYIISPNIKSKKIEFVLNAETDSLKIVKPLIMTFEFPVPYKKNSMTLWIQNMFEWRDNKTDIKRYKN</sequence>
<organism evidence="1 2">
    <name type="scientific">Kaistella jeonii</name>
    <dbReference type="NCBI Taxonomy" id="266749"/>
    <lineage>
        <taxon>Bacteria</taxon>
        <taxon>Pseudomonadati</taxon>
        <taxon>Bacteroidota</taxon>
        <taxon>Flavobacteriia</taxon>
        <taxon>Flavobacteriales</taxon>
        <taxon>Weeksellaceae</taxon>
        <taxon>Chryseobacterium group</taxon>
        <taxon>Kaistella</taxon>
    </lineage>
</organism>
<dbReference type="AlphaFoldDB" id="A0A0C1F3I5"/>
<keyword evidence="2" id="KW-1185">Reference proteome</keyword>
<gene>
    <name evidence="1" type="ORF">OA86_14975</name>
</gene>
<name>A0A0C1F3I5_9FLAO</name>
<dbReference type="Proteomes" id="UP000031473">
    <property type="component" value="Unassembled WGS sequence"/>
</dbReference>
<dbReference type="EMBL" id="JSYL01000024">
    <property type="protein sequence ID" value="KIA82619.1"/>
    <property type="molecule type" value="Genomic_DNA"/>
</dbReference>
<proteinExistence type="predicted"/>
<dbReference type="RefSeq" id="WP_039355091.1">
    <property type="nucleotide sequence ID" value="NZ_FOLA01000033.1"/>
</dbReference>
<accession>A0A0C1F3I5</accession>
<dbReference type="PROSITE" id="PS51257">
    <property type="entry name" value="PROKAR_LIPOPROTEIN"/>
    <property type="match status" value="1"/>
</dbReference>
<protein>
    <submittedName>
        <fullName evidence="1">Uncharacterized protein</fullName>
    </submittedName>
</protein>
<evidence type="ECO:0000313" key="1">
    <source>
        <dbReference type="EMBL" id="KIA82619.1"/>
    </source>
</evidence>
<dbReference type="STRING" id="266749.SAMN05421876_1332"/>
<comment type="caution">
    <text evidence="1">The sequence shown here is derived from an EMBL/GenBank/DDBJ whole genome shotgun (WGS) entry which is preliminary data.</text>
</comment>
<evidence type="ECO:0000313" key="2">
    <source>
        <dbReference type="Proteomes" id="UP000031473"/>
    </source>
</evidence>